<feature type="disulfide bond" evidence="24">
    <location>
        <begin position="661"/>
        <end position="688"/>
    </location>
</feature>
<evidence type="ECO:0000256" key="14">
    <source>
        <dbReference type="ARBA" id="ARBA00023136"/>
    </source>
</evidence>
<comment type="caution">
    <text evidence="29">The sequence shown here is derived from an EMBL/GenBank/DDBJ whole genome shotgun (WGS) entry which is preliminary data.</text>
</comment>
<evidence type="ECO:0000256" key="5">
    <source>
        <dbReference type="ARBA" id="ARBA00022659"/>
    </source>
</evidence>
<dbReference type="AlphaFoldDB" id="A0AAW1Z5K0"/>
<dbReference type="InterPro" id="IPR000742">
    <property type="entry name" value="EGF"/>
</dbReference>
<keyword evidence="11" id="KW-0106">Calcium</keyword>
<dbReference type="FunFam" id="3.10.100.10:FF:000007">
    <property type="entry name" value="L-selectin"/>
    <property type="match status" value="1"/>
</dbReference>
<proteinExistence type="inferred from homology"/>
<gene>
    <name evidence="29" type="ORF">ABG768_014349</name>
</gene>
<keyword evidence="5 24" id="KW-0768">Sushi</keyword>
<dbReference type="PROSITE" id="PS50923">
    <property type="entry name" value="SUSHI"/>
    <property type="match status" value="9"/>
</dbReference>
<name>A0AAW1Z5K0_CULAL</name>
<evidence type="ECO:0000259" key="28">
    <source>
        <dbReference type="PROSITE" id="PS50923"/>
    </source>
</evidence>
<keyword evidence="8" id="KW-0732">Signal</keyword>
<evidence type="ECO:0000256" key="23">
    <source>
        <dbReference type="PROSITE-ProRule" id="PRU00076"/>
    </source>
</evidence>
<keyword evidence="12" id="KW-0130">Cell adhesion</keyword>
<feature type="domain" description="Sushi" evidence="28">
    <location>
        <begin position="632"/>
        <end position="690"/>
    </location>
</feature>
<dbReference type="PROSITE" id="PS50026">
    <property type="entry name" value="EGF_3"/>
    <property type="match status" value="1"/>
</dbReference>
<evidence type="ECO:0000256" key="18">
    <source>
        <dbReference type="ARBA" id="ARBA00040812"/>
    </source>
</evidence>
<evidence type="ECO:0000256" key="20">
    <source>
        <dbReference type="ARBA" id="ARBA00042113"/>
    </source>
</evidence>
<dbReference type="PROSITE" id="PS50041">
    <property type="entry name" value="C_TYPE_LECTIN_2"/>
    <property type="match status" value="1"/>
</dbReference>
<evidence type="ECO:0000256" key="21">
    <source>
        <dbReference type="ARBA" id="ARBA00043124"/>
    </source>
</evidence>
<evidence type="ECO:0000256" key="13">
    <source>
        <dbReference type="ARBA" id="ARBA00022989"/>
    </source>
</evidence>
<protein>
    <recommendedName>
        <fullName evidence="18">E-selectin</fullName>
    </recommendedName>
    <alternativeName>
        <fullName evidence="19">CD62 antigen-like family member E</fullName>
    </alternativeName>
    <alternativeName>
        <fullName evidence="20">Endothelial leukocyte adhesion molecule 1</fullName>
    </alternativeName>
    <alternativeName>
        <fullName evidence="21">Leukocyte-endothelial cell adhesion molecule 2</fullName>
    </alternativeName>
</protein>
<evidence type="ECO:0000256" key="17">
    <source>
        <dbReference type="ARBA" id="ARBA00038738"/>
    </source>
</evidence>
<evidence type="ECO:0000256" key="7">
    <source>
        <dbReference type="ARBA" id="ARBA00022723"/>
    </source>
</evidence>
<dbReference type="Pfam" id="PF00059">
    <property type="entry name" value="Lectin_C"/>
    <property type="match status" value="1"/>
</dbReference>
<dbReference type="Proteomes" id="UP001479290">
    <property type="component" value="Unassembled WGS sequence"/>
</dbReference>
<evidence type="ECO:0000256" key="9">
    <source>
        <dbReference type="ARBA" id="ARBA00022734"/>
    </source>
</evidence>
<comment type="caution">
    <text evidence="23">Lacks conserved residue(s) required for the propagation of feature annotation.</text>
</comment>
<dbReference type="FunFam" id="2.10.70.10:FF:000001">
    <property type="entry name" value="Selectin P"/>
    <property type="match status" value="7"/>
</dbReference>
<dbReference type="GO" id="GO:0046872">
    <property type="term" value="F:metal ion binding"/>
    <property type="evidence" value="ECO:0007669"/>
    <property type="project" value="UniProtKB-KW"/>
</dbReference>
<evidence type="ECO:0000256" key="4">
    <source>
        <dbReference type="ARBA" id="ARBA00022536"/>
    </source>
</evidence>
<feature type="disulfide bond" evidence="24">
    <location>
        <begin position="285"/>
        <end position="312"/>
    </location>
</feature>
<feature type="domain" description="Sushi" evidence="28">
    <location>
        <begin position="315"/>
        <end position="377"/>
    </location>
</feature>
<keyword evidence="3" id="KW-1003">Cell membrane</keyword>
<evidence type="ECO:0000256" key="24">
    <source>
        <dbReference type="PROSITE-ProRule" id="PRU00302"/>
    </source>
</evidence>
<dbReference type="InterPro" id="IPR035976">
    <property type="entry name" value="Sushi/SCR/CCP_sf"/>
</dbReference>
<evidence type="ECO:0000256" key="8">
    <source>
        <dbReference type="ARBA" id="ARBA00022729"/>
    </source>
</evidence>
<organism evidence="29 30">
    <name type="scientific">Culter alburnus</name>
    <name type="common">Topmouth culter</name>
    <dbReference type="NCBI Taxonomy" id="194366"/>
    <lineage>
        <taxon>Eukaryota</taxon>
        <taxon>Metazoa</taxon>
        <taxon>Chordata</taxon>
        <taxon>Craniata</taxon>
        <taxon>Vertebrata</taxon>
        <taxon>Euteleostomi</taxon>
        <taxon>Actinopterygii</taxon>
        <taxon>Neopterygii</taxon>
        <taxon>Teleostei</taxon>
        <taxon>Ostariophysi</taxon>
        <taxon>Cypriniformes</taxon>
        <taxon>Xenocyprididae</taxon>
        <taxon>Xenocypridinae</taxon>
        <taxon>Culter</taxon>
    </lineage>
</organism>
<feature type="disulfide bond" evidence="24">
    <location>
        <begin position="475"/>
        <end position="502"/>
    </location>
</feature>
<evidence type="ECO:0000259" key="27">
    <source>
        <dbReference type="PROSITE" id="PS50041"/>
    </source>
</evidence>
<dbReference type="InterPro" id="IPR002396">
    <property type="entry name" value="Selectin_superfamily"/>
</dbReference>
<keyword evidence="9" id="KW-0430">Lectin</keyword>
<feature type="disulfide bond" evidence="24">
    <location>
        <begin position="539"/>
        <end position="566"/>
    </location>
</feature>
<dbReference type="InterPro" id="IPR033991">
    <property type="entry name" value="Selectin_CTLD"/>
</dbReference>
<dbReference type="InterPro" id="IPR001304">
    <property type="entry name" value="C-type_lectin-like"/>
</dbReference>
<dbReference type="SUPFAM" id="SSF57196">
    <property type="entry name" value="EGF/Laminin"/>
    <property type="match status" value="1"/>
</dbReference>
<dbReference type="InterPro" id="IPR000436">
    <property type="entry name" value="Sushi_SCR_CCP_dom"/>
</dbReference>
<dbReference type="InterPro" id="IPR018378">
    <property type="entry name" value="C-type_lectin_CS"/>
</dbReference>
<keyword evidence="4 23" id="KW-0245">EGF-like domain</keyword>
<keyword evidence="13 25" id="KW-1133">Transmembrane helix</keyword>
<dbReference type="SMART" id="SM00034">
    <property type="entry name" value="CLECT"/>
    <property type="match status" value="1"/>
</dbReference>
<evidence type="ECO:0000256" key="22">
    <source>
        <dbReference type="ARBA" id="ARBA00045695"/>
    </source>
</evidence>
<reference evidence="29 30" key="1">
    <citation type="submission" date="2024-05" db="EMBL/GenBank/DDBJ databases">
        <title>A high-quality chromosomal-level genome assembly of Topmouth culter (Culter alburnus).</title>
        <authorList>
            <person name="Zhao H."/>
        </authorList>
    </citation>
    <scope>NUCLEOTIDE SEQUENCE [LARGE SCALE GENOMIC DNA]</scope>
    <source>
        <strain evidence="29">CATC2023</strain>
        <tissue evidence="29">Muscle</tissue>
    </source>
</reference>
<keyword evidence="10" id="KW-0677">Repeat</keyword>
<feature type="disulfide bond" evidence="24">
    <location>
        <begin position="412"/>
        <end position="439"/>
    </location>
</feature>
<evidence type="ECO:0000256" key="16">
    <source>
        <dbReference type="ARBA" id="ARBA00023180"/>
    </source>
</evidence>
<evidence type="ECO:0000256" key="1">
    <source>
        <dbReference type="ARBA" id="ARBA00004251"/>
    </source>
</evidence>
<keyword evidence="30" id="KW-1185">Reference proteome</keyword>
<comment type="subcellular location">
    <subcellularLocation>
        <location evidence="1">Cell membrane</location>
        <topology evidence="1">Single-pass type I membrane protein</topology>
    </subcellularLocation>
</comment>
<dbReference type="PANTHER" id="PTHR19325:SF493">
    <property type="entry name" value="E-SELECTIN"/>
    <property type="match status" value="1"/>
</dbReference>
<evidence type="ECO:0000256" key="11">
    <source>
        <dbReference type="ARBA" id="ARBA00022837"/>
    </source>
</evidence>
<comment type="similarity">
    <text evidence="2">Belongs to the selectin/LECAM family.</text>
</comment>
<dbReference type="SUPFAM" id="SSF56436">
    <property type="entry name" value="C-type lectin-like"/>
    <property type="match status" value="1"/>
</dbReference>
<dbReference type="GO" id="GO:0007155">
    <property type="term" value="P:cell adhesion"/>
    <property type="evidence" value="ECO:0007669"/>
    <property type="project" value="UniProtKB-KW"/>
</dbReference>
<feature type="disulfide bond" evidence="24">
    <location>
        <begin position="602"/>
        <end position="629"/>
    </location>
</feature>
<evidence type="ECO:0000313" key="29">
    <source>
        <dbReference type="EMBL" id="KAK9956630.1"/>
    </source>
</evidence>
<feature type="domain" description="Sushi" evidence="28">
    <location>
        <begin position="505"/>
        <end position="568"/>
    </location>
</feature>
<feature type="domain" description="Sushi" evidence="28">
    <location>
        <begin position="691"/>
        <end position="749"/>
    </location>
</feature>
<dbReference type="GO" id="GO:0005886">
    <property type="term" value="C:plasma membrane"/>
    <property type="evidence" value="ECO:0007669"/>
    <property type="project" value="UniProtKB-SubCell"/>
</dbReference>
<keyword evidence="16" id="KW-0325">Glycoprotein</keyword>
<dbReference type="PRINTS" id="PR00343">
    <property type="entry name" value="SELECTIN"/>
</dbReference>
<feature type="domain" description="EGF-like" evidence="26">
    <location>
        <begin position="148"/>
        <end position="185"/>
    </location>
</feature>
<evidence type="ECO:0000256" key="2">
    <source>
        <dbReference type="ARBA" id="ARBA00007360"/>
    </source>
</evidence>
<dbReference type="PROSITE" id="PS01186">
    <property type="entry name" value="EGF_2"/>
    <property type="match status" value="1"/>
</dbReference>
<dbReference type="PROSITE" id="PS00615">
    <property type="entry name" value="C_TYPE_LECTIN_1"/>
    <property type="match status" value="1"/>
</dbReference>
<evidence type="ECO:0000256" key="15">
    <source>
        <dbReference type="ARBA" id="ARBA00023157"/>
    </source>
</evidence>
<evidence type="ECO:0000256" key="19">
    <source>
        <dbReference type="ARBA" id="ARBA00041401"/>
    </source>
</evidence>
<dbReference type="Gene3D" id="2.10.70.10">
    <property type="entry name" value="Complement Module, domain 1"/>
    <property type="match status" value="9"/>
</dbReference>
<feature type="domain" description="Sushi" evidence="28">
    <location>
        <begin position="569"/>
        <end position="631"/>
    </location>
</feature>
<feature type="domain" description="C-type lectin" evidence="27">
    <location>
        <begin position="28"/>
        <end position="148"/>
    </location>
</feature>
<comment type="subunit">
    <text evidence="17">Interacts with SELPLG/PSGL1 and PODXL2 through the sialyl Lewis X epitope. SELPLG sulfation appears not to be required for this interaction.</text>
</comment>
<dbReference type="CDD" id="cd00033">
    <property type="entry name" value="CCP"/>
    <property type="match status" value="9"/>
</dbReference>
<dbReference type="Gene3D" id="3.10.100.10">
    <property type="entry name" value="Mannose-Binding Protein A, subunit A"/>
    <property type="match status" value="1"/>
</dbReference>
<dbReference type="Pfam" id="PF00084">
    <property type="entry name" value="Sushi"/>
    <property type="match status" value="9"/>
</dbReference>
<dbReference type="EMBL" id="JAWDJR010000020">
    <property type="protein sequence ID" value="KAK9956630.1"/>
    <property type="molecule type" value="Genomic_DNA"/>
</dbReference>
<feature type="disulfide bond" evidence="24">
    <location>
        <begin position="222"/>
        <end position="249"/>
    </location>
</feature>
<feature type="transmembrane region" description="Helical" evidence="25">
    <location>
        <begin position="763"/>
        <end position="783"/>
    </location>
</feature>
<evidence type="ECO:0000259" key="26">
    <source>
        <dbReference type="PROSITE" id="PS50026"/>
    </source>
</evidence>
<evidence type="ECO:0000256" key="25">
    <source>
        <dbReference type="SAM" id="Phobius"/>
    </source>
</evidence>
<evidence type="ECO:0000313" key="30">
    <source>
        <dbReference type="Proteomes" id="UP001479290"/>
    </source>
</evidence>
<evidence type="ECO:0000256" key="12">
    <source>
        <dbReference type="ARBA" id="ARBA00022889"/>
    </source>
</evidence>
<keyword evidence="7" id="KW-0479">Metal-binding</keyword>
<feature type="domain" description="Sushi" evidence="28">
    <location>
        <begin position="378"/>
        <end position="441"/>
    </location>
</feature>
<dbReference type="InterPro" id="IPR016186">
    <property type="entry name" value="C-type_lectin-like/link_sf"/>
</dbReference>
<keyword evidence="6 25" id="KW-0812">Transmembrane</keyword>
<dbReference type="InterPro" id="IPR050350">
    <property type="entry name" value="Compl-Cell_Adhes-Reg"/>
</dbReference>
<feature type="domain" description="Sushi" evidence="28">
    <location>
        <begin position="188"/>
        <end position="251"/>
    </location>
</feature>
<dbReference type="SUPFAM" id="SSF57535">
    <property type="entry name" value="Complement control module/SCR domain"/>
    <property type="match status" value="9"/>
</dbReference>
<feature type="disulfide bond" evidence="24">
    <location>
        <begin position="348"/>
        <end position="375"/>
    </location>
</feature>
<sequence>MGVCDHVPLQFFAYVIIISSALNIWRGTEGWSYHYSNSKMNWEHARHWCRQQYTDMVAIQNKEEISHLNNILPKVSGYYWIGIRKIEGRWTWVGTNKTLTKEAENWADKEPNNGGNNEDCVEIYIKREKDEGKWNDESCSKEKTALCYTASCKDDSCVSGHGECVETINNHTCSCFKGFYGERCEHVVKCKPNEATPADHAHVQCSHLNGNFSYGSQCEYSCKEGYELKGSSTTRCTSTTEWSSKPPTCELVKCKPEDVTHPEHASVQCSDPTDFSYGSQCEYSCEEGYELKGSSTTRCTSTTEWSSKPPTCELLKCKPEDVTPPDHASVQCSDPTDFSYGSQCEYSCEEGYELKGSSTTRCTSTTEWSSKPPTCELVKCKPNEATPVDHAHVQCSHLNGNFSYGSQCEYSCEEGYELKGSSTTRCTSTTEWSSKPPTCELLKCKPEDVTPPDHASVQCSDPTDFSYGSQCEYSCEEGYELKGSSTTRCTSTTEWSSKPPTCELVKCKPNEATPVDHAHVQCSHLNGNFSYGSQCEYSCKEGYELKGSSTTRCTSTTEWSSKPPTCELLKCKPEDVTPPDHARVQCSDPTGFSYGSRCEYSCEEGYELKGSNTTRCTSTMEWSSKPPTCELLHCPALDSPVNGDLSCTSSFSYGSKCNFSCEEGFLLQGASEISCTKTAKWSQEPPHCEAVVCPQIFEPINGHMNCSSEEHTFGTVCTFSCLDGHQLISNEVMCNLNGSWSGEVAVCQALPDPSASLIKATEVTLGVAGIVSSSSLFLVYWILKRLRSKANKFELNSTSDIEDPPQAYKSVESII</sequence>
<dbReference type="InterPro" id="IPR016187">
    <property type="entry name" value="CTDL_fold"/>
</dbReference>
<evidence type="ECO:0000256" key="10">
    <source>
        <dbReference type="ARBA" id="ARBA00022737"/>
    </source>
</evidence>
<feature type="domain" description="Sushi" evidence="28">
    <location>
        <begin position="442"/>
        <end position="504"/>
    </location>
</feature>
<dbReference type="CDD" id="cd03592">
    <property type="entry name" value="CLECT_selectins_like"/>
    <property type="match status" value="1"/>
</dbReference>
<feature type="domain" description="Sushi" evidence="28">
    <location>
        <begin position="252"/>
        <end position="314"/>
    </location>
</feature>
<evidence type="ECO:0000256" key="3">
    <source>
        <dbReference type="ARBA" id="ARBA00022475"/>
    </source>
</evidence>
<dbReference type="GO" id="GO:0030246">
    <property type="term" value="F:carbohydrate binding"/>
    <property type="evidence" value="ECO:0007669"/>
    <property type="project" value="UniProtKB-KW"/>
</dbReference>
<comment type="function">
    <text evidence="22">Cell-surface glycoprotein having a role in immunoadhesion. Mediates in the adhesion of blood neutrophils in cytokine-activated endothelium through interaction with SELPLG/PSGL1. May have a role in capillary morphogenesis.</text>
</comment>
<accession>A0AAW1Z5K0</accession>
<evidence type="ECO:0000256" key="6">
    <source>
        <dbReference type="ARBA" id="ARBA00022692"/>
    </source>
</evidence>
<feature type="disulfide bond" evidence="23">
    <location>
        <begin position="175"/>
        <end position="184"/>
    </location>
</feature>
<dbReference type="PROSITE" id="PS00022">
    <property type="entry name" value="EGF_1"/>
    <property type="match status" value="1"/>
</dbReference>
<keyword evidence="14 25" id="KW-0472">Membrane</keyword>
<dbReference type="SMART" id="SM00032">
    <property type="entry name" value="CCP"/>
    <property type="match status" value="9"/>
</dbReference>
<dbReference type="PANTHER" id="PTHR19325">
    <property type="entry name" value="COMPLEMENT COMPONENT-RELATED SUSHI DOMAIN-CONTAINING"/>
    <property type="match status" value="1"/>
</dbReference>
<keyword evidence="15 23" id="KW-1015">Disulfide bond</keyword>